<dbReference type="AlphaFoldDB" id="Q0I1Z4"/>
<dbReference type="eggNOG" id="ENOG502Z8AJ">
    <property type="taxonomic scope" value="Bacteria"/>
</dbReference>
<gene>
    <name evidence="1" type="primary">rlfA</name>
    <name evidence="1" type="ordered locus">HS_0558</name>
</gene>
<organism evidence="1">
    <name type="scientific">Histophilus somni (strain 129Pt)</name>
    <name type="common">Haemophilus somnus</name>
    <dbReference type="NCBI Taxonomy" id="205914"/>
    <lineage>
        <taxon>Bacteria</taxon>
        <taxon>Pseudomonadati</taxon>
        <taxon>Pseudomonadota</taxon>
        <taxon>Gammaproteobacteria</taxon>
        <taxon>Pasteurellales</taxon>
        <taxon>Pasteurellaceae</taxon>
        <taxon>Histophilus</taxon>
    </lineage>
</organism>
<accession>Q0I1Z4</accession>
<evidence type="ECO:0000313" key="1">
    <source>
        <dbReference type="EMBL" id="ABI24835.1"/>
    </source>
</evidence>
<sequence>MSFNIYCDESCHLPNDKMPVMVLGAIRCPVEKTKEIAKRLREIKVKHGFHPNFEIKWNKISKSKVDFYLDIIDYFFDDDDLSFRGLIIDKSKLNHVHYNQTHDDWYYKMLFLLLKNLLMPKVSSFIYLDKKDTQSAIKVKKLHDVLCHSTYDFEQKYIKRVQVVESHHVEQLQLADLLLGALGYYHRHLSSNEGKKIVINRIKERSGYVLDKNTLPTESKFNLFHWEGNYYG</sequence>
<dbReference type="Pfam" id="PF12686">
    <property type="entry name" value="DUF3800"/>
    <property type="match status" value="1"/>
</dbReference>
<dbReference type="EMBL" id="CP000436">
    <property type="protein sequence ID" value="ABI24835.1"/>
    <property type="molecule type" value="Genomic_DNA"/>
</dbReference>
<dbReference type="HOGENOM" id="CLU_096362_0_0_6"/>
<dbReference type="InterPro" id="IPR024524">
    <property type="entry name" value="DUF3800"/>
</dbReference>
<protein>
    <submittedName>
        <fullName evidence="1">Enterobacteria phage P1</fullName>
    </submittedName>
</protein>
<name>Q0I1Z4_HISS1</name>
<proteinExistence type="predicted"/>
<dbReference type="KEGG" id="hso:HS_0558"/>
<reference evidence="1" key="1">
    <citation type="submission" date="2006-08" db="EMBL/GenBank/DDBJ databases">
        <title>Complete genome sequence of Haemophilus somnus 129PT.</title>
        <authorList>
            <person name="Copeland A."/>
            <person name="Lucas S."/>
            <person name="Lapidus A."/>
            <person name="Barry K."/>
            <person name="Glavina del Rio T."/>
            <person name="Hammon N."/>
            <person name="Dalin E."/>
            <person name="Tice H."/>
            <person name="Pitluck S."/>
            <person name="Brettin T.S."/>
            <person name="Bruce D."/>
            <person name="Challacombe J.F."/>
            <person name="Chertkov O."/>
            <person name="Detter J.C."/>
            <person name="Gilna P."/>
            <person name="Han S."/>
            <person name="Misra M."/>
            <person name="Tapia R."/>
            <person name="Thayer N.N."/>
            <person name="Xie G."/>
            <person name="Inzana T.J."/>
            <person name="Duncan A.J."/>
            <person name="Siddaramppa S."/>
            <person name="Richardson P."/>
        </authorList>
    </citation>
    <scope>NUCLEOTIDE SEQUENCE</scope>
    <source>
        <strain evidence="1">129PT</strain>
    </source>
</reference>